<organism evidence="1 2">
    <name type="scientific">Leucogyrophana mollusca</name>
    <dbReference type="NCBI Taxonomy" id="85980"/>
    <lineage>
        <taxon>Eukaryota</taxon>
        <taxon>Fungi</taxon>
        <taxon>Dikarya</taxon>
        <taxon>Basidiomycota</taxon>
        <taxon>Agaricomycotina</taxon>
        <taxon>Agaricomycetes</taxon>
        <taxon>Agaricomycetidae</taxon>
        <taxon>Boletales</taxon>
        <taxon>Boletales incertae sedis</taxon>
        <taxon>Leucogyrophana</taxon>
    </lineage>
</organism>
<dbReference type="Proteomes" id="UP000790709">
    <property type="component" value="Unassembled WGS sequence"/>
</dbReference>
<keyword evidence="2" id="KW-1185">Reference proteome</keyword>
<evidence type="ECO:0000313" key="2">
    <source>
        <dbReference type="Proteomes" id="UP000790709"/>
    </source>
</evidence>
<name>A0ACB8BN28_9AGAM</name>
<dbReference type="EMBL" id="MU266369">
    <property type="protein sequence ID" value="KAH7927280.1"/>
    <property type="molecule type" value="Genomic_DNA"/>
</dbReference>
<reference evidence="1" key="1">
    <citation type="journal article" date="2021" name="New Phytol.">
        <title>Evolutionary innovations through gain and loss of genes in the ectomycorrhizal Boletales.</title>
        <authorList>
            <person name="Wu G."/>
            <person name="Miyauchi S."/>
            <person name="Morin E."/>
            <person name="Kuo A."/>
            <person name="Drula E."/>
            <person name="Varga T."/>
            <person name="Kohler A."/>
            <person name="Feng B."/>
            <person name="Cao Y."/>
            <person name="Lipzen A."/>
            <person name="Daum C."/>
            <person name="Hundley H."/>
            <person name="Pangilinan J."/>
            <person name="Johnson J."/>
            <person name="Barry K."/>
            <person name="LaButti K."/>
            <person name="Ng V."/>
            <person name="Ahrendt S."/>
            <person name="Min B."/>
            <person name="Choi I.G."/>
            <person name="Park H."/>
            <person name="Plett J.M."/>
            <person name="Magnuson J."/>
            <person name="Spatafora J.W."/>
            <person name="Nagy L.G."/>
            <person name="Henrissat B."/>
            <person name="Grigoriev I.V."/>
            <person name="Yang Z.L."/>
            <person name="Xu J."/>
            <person name="Martin F.M."/>
        </authorList>
    </citation>
    <scope>NUCLEOTIDE SEQUENCE</scope>
    <source>
        <strain evidence="1">KUC20120723A-06</strain>
    </source>
</reference>
<protein>
    <submittedName>
        <fullName evidence="1">Uncharacterized protein</fullName>
    </submittedName>
</protein>
<comment type="caution">
    <text evidence="1">The sequence shown here is derived from an EMBL/GenBank/DDBJ whole genome shotgun (WGS) entry which is preliminary data.</text>
</comment>
<sequence length="78" mass="8659">MLKKRVAVTLCGFSICLQGFPRIRIWKAVMTVVSDSACVSRVDVKDNLYPGYGSHESLLANYESHTVKWGTGPLTNNQ</sequence>
<gene>
    <name evidence="1" type="ORF">BV22DRAFT_1032029</name>
</gene>
<accession>A0ACB8BN28</accession>
<proteinExistence type="predicted"/>
<evidence type="ECO:0000313" key="1">
    <source>
        <dbReference type="EMBL" id="KAH7927280.1"/>
    </source>
</evidence>